<dbReference type="SUPFAM" id="SSF52540">
    <property type="entry name" value="P-loop containing nucleoside triphosphate hydrolases"/>
    <property type="match status" value="1"/>
</dbReference>
<evidence type="ECO:0000256" key="2">
    <source>
        <dbReference type="ARBA" id="ARBA00022840"/>
    </source>
</evidence>
<proteinExistence type="predicted"/>
<keyword evidence="1" id="KW-0547">Nucleotide-binding</keyword>
<dbReference type="PANTHER" id="PTHR43158:SF5">
    <property type="entry name" value="ABC TRANSPORTER, ATP-BINDING PROTEIN"/>
    <property type="match status" value="1"/>
</dbReference>
<dbReference type="Pfam" id="PF00005">
    <property type="entry name" value="ABC_tran"/>
    <property type="match status" value="1"/>
</dbReference>
<dbReference type="InterPro" id="IPR027417">
    <property type="entry name" value="P-loop_NTPase"/>
</dbReference>
<feature type="domain" description="ABC transporter" evidence="3">
    <location>
        <begin position="4"/>
        <end position="229"/>
    </location>
</feature>
<evidence type="ECO:0000259" key="3">
    <source>
        <dbReference type="PROSITE" id="PS50893"/>
    </source>
</evidence>
<dbReference type="PROSITE" id="PS50893">
    <property type="entry name" value="ABC_TRANSPORTER_2"/>
    <property type="match status" value="1"/>
</dbReference>
<gene>
    <name evidence="4" type="ORF">FC43_GL001402</name>
</gene>
<name>A0A0R1UAK5_9LACO</name>
<protein>
    <submittedName>
        <fullName evidence="4">Abc transporter, atp-binding protein</fullName>
    </submittedName>
</protein>
<dbReference type="AlphaFoldDB" id="A0A0R1UAK5"/>
<reference evidence="4 5" key="1">
    <citation type="journal article" date="2015" name="Genome Announc.">
        <title>Expanding the biotechnology potential of lactobacilli through comparative genomics of 213 strains and associated genera.</title>
        <authorList>
            <person name="Sun Z."/>
            <person name="Harris H.M."/>
            <person name="McCann A."/>
            <person name="Guo C."/>
            <person name="Argimon S."/>
            <person name="Zhang W."/>
            <person name="Yang X."/>
            <person name="Jeffery I.B."/>
            <person name="Cooney J.C."/>
            <person name="Kagawa T.F."/>
            <person name="Liu W."/>
            <person name="Song Y."/>
            <person name="Salvetti E."/>
            <person name="Wrobel A."/>
            <person name="Rasinkangas P."/>
            <person name="Parkhill J."/>
            <person name="Rea M.C."/>
            <person name="O'Sullivan O."/>
            <person name="Ritari J."/>
            <person name="Douillard F.P."/>
            <person name="Paul Ross R."/>
            <person name="Yang R."/>
            <person name="Briner A.E."/>
            <person name="Felis G.E."/>
            <person name="de Vos W.M."/>
            <person name="Barrangou R."/>
            <person name="Klaenhammer T.R."/>
            <person name="Caufield P.W."/>
            <person name="Cui Y."/>
            <person name="Zhang H."/>
            <person name="O'Toole P.W."/>
        </authorList>
    </citation>
    <scope>NUCLEOTIDE SEQUENCE [LARGE SCALE GENOMIC DNA]</scope>
    <source>
        <strain evidence="4 5">DSM 15946</strain>
    </source>
</reference>
<dbReference type="PATRIC" id="fig|1423760.3.peg.1469"/>
<sequence length="289" mass="32058">MNKLTIQHVKKRFGRKQILNDVSFELAPAKIYGLLGRNGAGKSTLLNIMTNRIFANQGQVLLGQTPVADNQAALSELYLMSEVDLLMKHTKVKDTFAMAEDAYGQFDFANATRMLNAFGISEKDTLAKLSTGLRTAAKLTVALNVNANYIFLDEPTLGLDANHRELFYQELMRTYEERPRTFVISTHLISEVQQLLEDVIILDHATIIKNEAVTDLLANAYEISGPADLVAEYTAGMQILTSRQLGKIQAVTVVAALDDHRVLPDQVKLAHLDLQKTFTALTNGGEKHE</sequence>
<comment type="caution">
    <text evidence="4">The sequence shown here is derived from an EMBL/GenBank/DDBJ whole genome shotgun (WGS) entry which is preliminary data.</text>
</comment>
<accession>A0A0R1UAK5</accession>
<organism evidence="4 5">
    <name type="scientific">Limosilactobacillus ingluviei DSM 15946</name>
    <dbReference type="NCBI Taxonomy" id="1423760"/>
    <lineage>
        <taxon>Bacteria</taxon>
        <taxon>Bacillati</taxon>
        <taxon>Bacillota</taxon>
        <taxon>Bacilli</taxon>
        <taxon>Lactobacillales</taxon>
        <taxon>Lactobacillaceae</taxon>
        <taxon>Limosilactobacillus</taxon>
    </lineage>
</organism>
<evidence type="ECO:0000313" key="4">
    <source>
        <dbReference type="EMBL" id="KRL90393.1"/>
    </source>
</evidence>
<dbReference type="Proteomes" id="UP000050816">
    <property type="component" value="Unassembled WGS sequence"/>
</dbReference>
<dbReference type="EMBL" id="AZFK01000030">
    <property type="protein sequence ID" value="KRL90393.1"/>
    <property type="molecule type" value="Genomic_DNA"/>
</dbReference>
<dbReference type="Gene3D" id="3.40.50.300">
    <property type="entry name" value="P-loop containing nucleotide triphosphate hydrolases"/>
    <property type="match status" value="1"/>
</dbReference>
<evidence type="ECO:0000256" key="1">
    <source>
        <dbReference type="ARBA" id="ARBA00022741"/>
    </source>
</evidence>
<dbReference type="InterPro" id="IPR003439">
    <property type="entry name" value="ABC_transporter-like_ATP-bd"/>
</dbReference>
<keyword evidence="2 4" id="KW-0067">ATP-binding</keyword>
<dbReference type="PANTHER" id="PTHR43158">
    <property type="entry name" value="SKFA PEPTIDE EXPORT ATP-BINDING PROTEIN SKFE"/>
    <property type="match status" value="1"/>
</dbReference>
<dbReference type="RefSeq" id="WP_056954574.1">
    <property type="nucleotide sequence ID" value="NZ_AZFK01000030.1"/>
</dbReference>
<dbReference type="SMART" id="SM00382">
    <property type="entry name" value="AAA"/>
    <property type="match status" value="1"/>
</dbReference>
<dbReference type="GO" id="GO:0005524">
    <property type="term" value="F:ATP binding"/>
    <property type="evidence" value="ECO:0007669"/>
    <property type="project" value="UniProtKB-KW"/>
</dbReference>
<dbReference type="InterPro" id="IPR003593">
    <property type="entry name" value="AAA+_ATPase"/>
</dbReference>
<evidence type="ECO:0000313" key="5">
    <source>
        <dbReference type="Proteomes" id="UP000050816"/>
    </source>
</evidence>
<dbReference type="GO" id="GO:0016887">
    <property type="term" value="F:ATP hydrolysis activity"/>
    <property type="evidence" value="ECO:0007669"/>
    <property type="project" value="InterPro"/>
</dbReference>